<dbReference type="EMBL" id="JAOYFB010000040">
    <property type="protein sequence ID" value="KAK4036153.1"/>
    <property type="molecule type" value="Genomic_DNA"/>
</dbReference>
<organism evidence="6 7">
    <name type="scientific">Daphnia magna</name>
    <dbReference type="NCBI Taxonomy" id="35525"/>
    <lineage>
        <taxon>Eukaryota</taxon>
        <taxon>Metazoa</taxon>
        <taxon>Ecdysozoa</taxon>
        <taxon>Arthropoda</taxon>
        <taxon>Crustacea</taxon>
        <taxon>Branchiopoda</taxon>
        <taxon>Diplostraca</taxon>
        <taxon>Cladocera</taxon>
        <taxon>Anomopoda</taxon>
        <taxon>Daphniidae</taxon>
        <taxon>Daphnia</taxon>
    </lineage>
</organism>
<accession>A0ABR0B372</accession>
<dbReference type="PANTHER" id="PTHR12751">
    <property type="entry name" value="PHOSPHATASE AND ACTIN REGULATOR PHACTR"/>
    <property type="match status" value="1"/>
</dbReference>
<evidence type="ECO:0000256" key="3">
    <source>
        <dbReference type="ARBA" id="ARBA00023203"/>
    </source>
</evidence>
<keyword evidence="2" id="KW-0677">Repeat</keyword>
<reference evidence="6 7" key="1">
    <citation type="journal article" date="2023" name="Nucleic Acids Res.">
        <title>The hologenome of Daphnia magna reveals possible DNA methylation and microbiome-mediated evolution of the host genome.</title>
        <authorList>
            <person name="Chaturvedi A."/>
            <person name="Li X."/>
            <person name="Dhandapani V."/>
            <person name="Marshall H."/>
            <person name="Kissane S."/>
            <person name="Cuenca-Cambronero M."/>
            <person name="Asole G."/>
            <person name="Calvet F."/>
            <person name="Ruiz-Romero M."/>
            <person name="Marangio P."/>
            <person name="Guigo R."/>
            <person name="Rago D."/>
            <person name="Mirbahai L."/>
            <person name="Eastwood N."/>
            <person name="Colbourne J.K."/>
            <person name="Zhou J."/>
            <person name="Mallon E."/>
            <person name="Orsini L."/>
        </authorList>
    </citation>
    <scope>NUCLEOTIDE SEQUENCE [LARGE SCALE GENOMIC DNA]</scope>
    <source>
        <strain evidence="6">LRV0_1</strain>
    </source>
</reference>
<evidence type="ECO:0000256" key="4">
    <source>
        <dbReference type="PROSITE-ProRule" id="PRU00401"/>
    </source>
</evidence>
<dbReference type="PANTHER" id="PTHR12751:SF18">
    <property type="entry name" value="PHOSPHATASE AND ACTIN REGULATOR 1"/>
    <property type="match status" value="1"/>
</dbReference>
<protein>
    <recommendedName>
        <fullName evidence="8">Phosphatase and actin regulator</fullName>
    </recommendedName>
</protein>
<dbReference type="PROSITE" id="PS51073">
    <property type="entry name" value="RPEL"/>
    <property type="match status" value="1"/>
</dbReference>
<feature type="transmembrane region" description="Helical" evidence="5">
    <location>
        <begin position="54"/>
        <end position="76"/>
    </location>
</feature>
<name>A0ABR0B372_9CRUS</name>
<gene>
    <name evidence="6" type="ORF">OUZ56_028218</name>
</gene>
<keyword evidence="7" id="KW-1185">Reference proteome</keyword>
<evidence type="ECO:0000313" key="6">
    <source>
        <dbReference type="EMBL" id="KAK4036153.1"/>
    </source>
</evidence>
<feature type="repeat" description="RPEL" evidence="4">
    <location>
        <begin position="200"/>
        <end position="225"/>
    </location>
</feature>
<keyword evidence="5" id="KW-0472">Membrane</keyword>
<keyword evidence="5" id="KW-1133">Transmembrane helix</keyword>
<dbReference type="Pfam" id="PF02755">
    <property type="entry name" value="RPEL"/>
    <property type="match status" value="1"/>
</dbReference>
<sequence length="263" mass="28943">MKCCQHLMVYMIFYRDCEEQMTKSSLNSTHFYTTPTEISSTNQIKQKILLPCDALSVAFVCLLLFFLCVLGGAAFATPCLPLLGVADMGKLCLIDLPYRRIRICRADENSTNGGKEKKATGYFHTTVSSRHSHSNGTHVGGGVGGVTGIGSGQTLPAPITSWNNLPLERSKSKFASLSRLFKPWKWRVRRKSDKLESVSQTLERKMSMRAHRDELIQKGILLPDLANATSPTNASNTLSTIAGGGCSYFSSLVVSIKRRSKLT</sequence>
<evidence type="ECO:0000256" key="1">
    <source>
        <dbReference type="ARBA" id="ARBA00009795"/>
    </source>
</evidence>
<comment type="similarity">
    <text evidence="1">Belongs to the phosphatase and actin regulator family.</text>
</comment>
<evidence type="ECO:0008006" key="8">
    <source>
        <dbReference type="Google" id="ProtNLM"/>
    </source>
</evidence>
<dbReference type="InterPro" id="IPR004018">
    <property type="entry name" value="RPEL_repeat"/>
</dbReference>
<keyword evidence="5" id="KW-0812">Transmembrane</keyword>
<evidence type="ECO:0000256" key="5">
    <source>
        <dbReference type="SAM" id="Phobius"/>
    </source>
</evidence>
<proteinExistence type="inferred from homology"/>
<evidence type="ECO:0000313" key="7">
    <source>
        <dbReference type="Proteomes" id="UP001234178"/>
    </source>
</evidence>
<evidence type="ECO:0000256" key="2">
    <source>
        <dbReference type="ARBA" id="ARBA00022737"/>
    </source>
</evidence>
<dbReference type="Proteomes" id="UP001234178">
    <property type="component" value="Unassembled WGS sequence"/>
</dbReference>
<keyword evidence="3" id="KW-0009">Actin-binding</keyword>
<comment type="caution">
    <text evidence="6">The sequence shown here is derived from an EMBL/GenBank/DDBJ whole genome shotgun (WGS) entry which is preliminary data.</text>
</comment>